<evidence type="ECO:0000313" key="4">
    <source>
        <dbReference type="Proteomes" id="UP000748067"/>
    </source>
</evidence>
<evidence type="ECO:0000313" key="3">
    <source>
        <dbReference type="Proteomes" id="UP000182470"/>
    </source>
</evidence>
<proteinExistence type="predicted"/>
<reference evidence="2 3" key="2">
    <citation type="submission" date="2016-10" db="EMBL/GenBank/DDBJ databases">
        <authorList>
            <person name="de Groot N.N."/>
        </authorList>
    </citation>
    <scope>NUCLEOTIDE SEQUENCE [LARGE SCALE GENOMIC DNA]</scope>
    <source>
        <strain evidence="2 3">BS2772</strain>
    </source>
</reference>
<dbReference type="Proteomes" id="UP000182470">
    <property type="component" value="Chromosome I"/>
</dbReference>
<dbReference type="RefSeq" id="WP_083359316.1">
    <property type="nucleotide sequence ID" value="NZ_JXDI01000004.1"/>
</dbReference>
<evidence type="ECO:0000313" key="1">
    <source>
        <dbReference type="EMBL" id="KAF2405932.1"/>
    </source>
</evidence>
<gene>
    <name evidence="1" type="ORF">PSAN_51530</name>
    <name evidence="2" type="ORF">SAMN04490179_4827</name>
</gene>
<sequence length="131" mass="14716">MIPDFANPIVDVFGYYFPVDENINTIGFKYFQLDSLAEENTGLITGVLHINEGEGSSDLEIQGTLKGTTLKFKTKPYNGESYSFSGDFKRLGDLPVEQPTDKDMLCGSLRVIKNKMVIRQSLLMFRYEAGD</sequence>
<protein>
    <submittedName>
        <fullName evidence="2">Uncharacterized protein</fullName>
    </submittedName>
</protein>
<keyword evidence="4" id="KW-1185">Reference proteome</keyword>
<organism evidence="2 3">
    <name type="scientific">Pseudomonas antarctica</name>
    <dbReference type="NCBI Taxonomy" id="219572"/>
    <lineage>
        <taxon>Bacteria</taxon>
        <taxon>Pseudomonadati</taxon>
        <taxon>Pseudomonadota</taxon>
        <taxon>Gammaproteobacteria</taxon>
        <taxon>Pseudomonadales</taxon>
        <taxon>Pseudomonadaceae</taxon>
        <taxon>Pseudomonas</taxon>
    </lineage>
</organism>
<name>A0A1H0CEN9_9PSED</name>
<dbReference type="EMBL" id="LT629704">
    <property type="protein sequence ID" value="SDN56349.1"/>
    <property type="molecule type" value="Genomic_DNA"/>
</dbReference>
<accession>A0A1H0CEN9</accession>
<dbReference type="AlphaFoldDB" id="A0A1H0CEN9"/>
<reference evidence="1 4" key="1">
    <citation type="submission" date="2015-01" db="EMBL/GenBank/DDBJ databases">
        <title>Genome Sequence of Pseudomonas antarctica CMS 35.</title>
        <authorList>
            <person name="Voget S."/>
            <person name="Chow J."/>
            <person name="Daniel R."/>
            <person name="Streit W."/>
        </authorList>
    </citation>
    <scope>NUCLEOTIDE SEQUENCE [LARGE SCALE GENOMIC DNA]</scope>
    <source>
        <strain evidence="1 4">CMS 35</strain>
    </source>
</reference>
<dbReference type="EMBL" id="JXDI01000004">
    <property type="protein sequence ID" value="KAF2405932.1"/>
    <property type="molecule type" value="Genomic_DNA"/>
</dbReference>
<dbReference type="Proteomes" id="UP000748067">
    <property type="component" value="Unassembled WGS sequence"/>
</dbReference>
<evidence type="ECO:0000313" key="2">
    <source>
        <dbReference type="EMBL" id="SDN56349.1"/>
    </source>
</evidence>